<dbReference type="EC" id="1.6.5.9" evidence="2"/>
<dbReference type="PRINTS" id="PR00368">
    <property type="entry name" value="FADPNR"/>
</dbReference>
<feature type="region of interest" description="Disordered" evidence="8">
    <location>
        <begin position="1"/>
        <end position="20"/>
    </location>
</feature>
<keyword evidence="3" id="KW-0285">Flavoprotein</keyword>
<dbReference type="RefSeq" id="WP_178932265.1">
    <property type="nucleotide sequence ID" value="NZ_JACBAZ010000003.1"/>
</dbReference>
<dbReference type="GO" id="GO:0050136">
    <property type="term" value="F:NADH dehydrogenase (quinone) (non-electrogenic) activity"/>
    <property type="evidence" value="ECO:0007669"/>
    <property type="project" value="UniProtKB-EC"/>
</dbReference>
<protein>
    <recommendedName>
        <fullName evidence="2">NADH:ubiquinone reductase (non-electrogenic)</fullName>
        <ecNumber evidence="2">1.6.5.9</ecNumber>
    </recommendedName>
</protein>
<gene>
    <name evidence="11" type="ORF">HW115_08870</name>
</gene>
<dbReference type="Pfam" id="PF07992">
    <property type="entry name" value="Pyr_redox_2"/>
    <property type="match status" value="1"/>
</dbReference>
<comment type="similarity">
    <text evidence="1">Belongs to the NADH dehydrogenase family.</text>
</comment>
<evidence type="ECO:0000313" key="11">
    <source>
        <dbReference type="EMBL" id="NWK55720.1"/>
    </source>
</evidence>
<proteinExistence type="inferred from homology"/>
<keyword evidence="6" id="KW-0520">NAD</keyword>
<reference evidence="11 12" key="1">
    <citation type="submission" date="2020-07" db="EMBL/GenBank/DDBJ databases">
        <title>Roseicoccus Jingziensis gen. nov., sp. nov., isolated from coastal seawater.</title>
        <authorList>
            <person name="Feng X."/>
        </authorList>
    </citation>
    <scope>NUCLEOTIDE SEQUENCE [LARGE SCALE GENOMIC DNA]</scope>
    <source>
        <strain evidence="11 12">N1E253</strain>
    </source>
</reference>
<keyword evidence="4" id="KW-0274">FAD</keyword>
<keyword evidence="5" id="KW-0560">Oxidoreductase</keyword>
<comment type="caution">
    <text evidence="11">The sequence shown here is derived from an EMBL/GenBank/DDBJ whole genome shotgun (WGS) entry which is preliminary data.</text>
</comment>
<organism evidence="11 12">
    <name type="scientific">Oceaniferula marina</name>
    <dbReference type="NCBI Taxonomy" id="2748318"/>
    <lineage>
        <taxon>Bacteria</taxon>
        <taxon>Pseudomonadati</taxon>
        <taxon>Verrucomicrobiota</taxon>
        <taxon>Verrucomicrobiia</taxon>
        <taxon>Verrucomicrobiales</taxon>
        <taxon>Verrucomicrobiaceae</taxon>
        <taxon>Oceaniferula</taxon>
    </lineage>
</organism>
<evidence type="ECO:0000313" key="12">
    <source>
        <dbReference type="Proteomes" id="UP000557872"/>
    </source>
</evidence>
<evidence type="ECO:0000256" key="7">
    <source>
        <dbReference type="ARBA" id="ARBA00047599"/>
    </source>
</evidence>
<dbReference type="SUPFAM" id="SSF51905">
    <property type="entry name" value="FAD/NAD(P)-binding domain"/>
    <property type="match status" value="1"/>
</dbReference>
<evidence type="ECO:0000256" key="9">
    <source>
        <dbReference type="SAM" id="Phobius"/>
    </source>
</evidence>
<name>A0A851GLR9_9BACT</name>
<dbReference type="InterPro" id="IPR023753">
    <property type="entry name" value="FAD/NAD-binding_dom"/>
</dbReference>
<keyword evidence="12" id="KW-1185">Reference proteome</keyword>
<evidence type="ECO:0000256" key="2">
    <source>
        <dbReference type="ARBA" id="ARBA00012637"/>
    </source>
</evidence>
<evidence type="ECO:0000259" key="10">
    <source>
        <dbReference type="Pfam" id="PF07992"/>
    </source>
</evidence>
<evidence type="ECO:0000256" key="8">
    <source>
        <dbReference type="SAM" id="MobiDB-lite"/>
    </source>
</evidence>
<dbReference type="PANTHER" id="PTHR43706">
    <property type="entry name" value="NADH DEHYDROGENASE"/>
    <property type="match status" value="1"/>
</dbReference>
<keyword evidence="9" id="KW-1133">Transmembrane helix</keyword>
<sequence length="446" mass="49171">MTPPAQPSGSSDKRKQTKPNQPAKVLIIGGGFAGLNCAKQLANRNEVEVTLVDRENHHLFQPLLYQVATASLAAPDIARSLRQILSYASNVTVLMDEILNIDAEQQQAHSEQHSYDYDYLVLAAGAQTSYFGHDDWQQHSFGMKNLQDALNVRRAVLKSLEQAEKTDDLELRKELMTIAIIGGGPTGVELAGAYSDLARKAMKSNFRRLDISRLRIVLIEAGDRLLAAFEQEQSEYAKHKLEKLGVELLLGTSVTAIQQHCVQIENGQALRARTIIWAAGVQANRLTRSLPSQTDRAGRISPEPDLSLTGYPEVFAVGDLTAHTDAKGQAVPGLAPAANQMGIYVAKRILSSIEHGDDSAYPPYTYLDKGIMAIVGKNSAVVKSKRMQLQGWLAWLAWLFIHLAFLIGFRNKLSVLLQWGWNYIKDKPGARVFSAQTETCEKEPAS</sequence>
<dbReference type="Proteomes" id="UP000557872">
    <property type="component" value="Unassembled WGS sequence"/>
</dbReference>
<keyword evidence="9" id="KW-0812">Transmembrane</keyword>
<dbReference type="Gene3D" id="3.50.50.100">
    <property type="match status" value="1"/>
</dbReference>
<accession>A0A851GLR9</accession>
<dbReference type="PANTHER" id="PTHR43706:SF47">
    <property type="entry name" value="EXTERNAL NADH-UBIQUINONE OXIDOREDUCTASE 1, MITOCHONDRIAL-RELATED"/>
    <property type="match status" value="1"/>
</dbReference>
<comment type="catalytic activity">
    <reaction evidence="7">
        <text>a quinone + NADH + H(+) = a quinol + NAD(+)</text>
        <dbReference type="Rhea" id="RHEA:46160"/>
        <dbReference type="ChEBI" id="CHEBI:15378"/>
        <dbReference type="ChEBI" id="CHEBI:24646"/>
        <dbReference type="ChEBI" id="CHEBI:57540"/>
        <dbReference type="ChEBI" id="CHEBI:57945"/>
        <dbReference type="ChEBI" id="CHEBI:132124"/>
        <dbReference type="EC" id="1.6.5.9"/>
    </reaction>
</comment>
<feature type="domain" description="FAD/NAD(P)-binding" evidence="10">
    <location>
        <begin position="24"/>
        <end position="342"/>
    </location>
</feature>
<dbReference type="InterPro" id="IPR036188">
    <property type="entry name" value="FAD/NAD-bd_sf"/>
</dbReference>
<dbReference type="EMBL" id="JACBAZ010000003">
    <property type="protein sequence ID" value="NWK55720.1"/>
    <property type="molecule type" value="Genomic_DNA"/>
</dbReference>
<evidence type="ECO:0000256" key="1">
    <source>
        <dbReference type="ARBA" id="ARBA00005272"/>
    </source>
</evidence>
<dbReference type="InterPro" id="IPR045024">
    <property type="entry name" value="NDH-2"/>
</dbReference>
<keyword evidence="9" id="KW-0472">Membrane</keyword>
<evidence type="ECO:0000256" key="4">
    <source>
        <dbReference type="ARBA" id="ARBA00022827"/>
    </source>
</evidence>
<feature type="transmembrane region" description="Helical" evidence="9">
    <location>
        <begin position="392"/>
        <end position="409"/>
    </location>
</feature>
<evidence type="ECO:0000256" key="6">
    <source>
        <dbReference type="ARBA" id="ARBA00023027"/>
    </source>
</evidence>
<evidence type="ECO:0000256" key="3">
    <source>
        <dbReference type="ARBA" id="ARBA00022630"/>
    </source>
</evidence>
<dbReference type="AlphaFoldDB" id="A0A851GLR9"/>
<evidence type="ECO:0000256" key="5">
    <source>
        <dbReference type="ARBA" id="ARBA00023002"/>
    </source>
</evidence>
<dbReference type="PRINTS" id="PR00411">
    <property type="entry name" value="PNDRDTASEI"/>
</dbReference>